<dbReference type="SUPFAM" id="SSF52402">
    <property type="entry name" value="Adenine nucleotide alpha hydrolases-like"/>
    <property type="match status" value="1"/>
</dbReference>
<dbReference type="InterPro" id="IPR006016">
    <property type="entry name" value="UspA"/>
</dbReference>
<dbReference type="KEGG" id="mmab:HQ865_25775"/>
<feature type="domain" description="UspA" evidence="1">
    <location>
        <begin position="1"/>
        <end position="90"/>
    </location>
</feature>
<protein>
    <recommendedName>
        <fullName evidence="1">UspA domain-containing protein</fullName>
    </recommendedName>
</protein>
<evidence type="ECO:0000313" key="2">
    <source>
        <dbReference type="EMBL" id="QKJ33016.1"/>
    </source>
</evidence>
<dbReference type="RefSeq" id="WP_173417661.1">
    <property type="nucleotide sequence ID" value="NZ_CP054139.1"/>
</dbReference>
<evidence type="ECO:0000259" key="1">
    <source>
        <dbReference type="Pfam" id="PF00582"/>
    </source>
</evidence>
<accession>A0A7D4UHB1</accession>
<reference evidence="2 3" key="1">
    <citation type="submission" date="2020-05" db="EMBL/GenBank/DDBJ databases">
        <title>Mucilaginibacter mali sp. nov.</title>
        <authorList>
            <person name="Kim H.S."/>
            <person name="Lee K.C."/>
            <person name="Suh M.K."/>
            <person name="Kim J.-S."/>
            <person name="Han K.-I."/>
            <person name="Eom M.K."/>
            <person name="Shin Y.K."/>
            <person name="Lee J.-S."/>
        </authorList>
    </citation>
    <scope>NUCLEOTIDE SEQUENCE [LARGE SCALE GENOMIC DNA]</scope>
    <source>
        <strain evidence="2 3">G2-14</strain>
    </source>
</reference>
<dbReference type="Pfam" id="PF00582">
    <property type="entry name" value="Usp"/>
    <property type="match status" value="1"/>
</dbReference>
<name>A0A7D4UHB1_9SPHI</name>
<sequence>MRTILVLTDFSAATRNGAEMALYLASRLRVRLTLLQVWQEPIRVKVKDVSPFPLERQCRQAHNPDYQLKQEVVRLQQLEMREGDLAPVSIETISYPGNFKSGLKRATMNNKILLAVARDHQPDLDFIGRPDHLAKTEDLLSCPLLVIPASYTPDPAFTHIAFAIDLAWKDPRVLACLRPLADALG</sequence>
<dbReference type="EMBL" id="CP054139">
    <property type="protein sequence ID" value="QKJ33016.1"/>
    <property type="molecule type" value="Genomic_DNA"/>
</dbReference>
<proteinExistence type="predicted"/>
<keyword evidence="3" id="KW-1185">Reference proteome</keyword>
<dbReference type="AlphaFoldDB" id="A0A7D4UHB1"/>
<dbReference type="Gene3D" id="3.40.50.12370">
    <property type="match status" value="1"/>
</dbReference>
<gene>
    <name evidence="2" type="ORF">HQ865_25775</name>
</gene>
<evidence type="ECO:0000313" key="3">
    <source>
        <dbReference type="Proteomes" id="UP000505355"/>
    </source>
</evidence>
<organism evidence="2 3">
    <name type="scientific">Mucilaginibacter mali</name>
    <dbReference type="NCBI Taxonomy" id="2740462"/>
    <lineage>
        <taxon>Bacteria</taxon>
        <taxon>Pseudomonadati</taxon>
        <taxon>Bacteroidota</taxon>
        <taxon>Sphingobacteriia</taxon>
        <taxon>Sphingobacteriales</taxon>
        <taxon>Sphingobacteriaceae</taxon>
        <taxon>Mucilaginibacter</taxon>
    </lineage>
</organism>
<dbReference type="Proteomes" id="UP000505355">
    <property type="component" value="Chromosome"/>
</dbReference>